<evidence type="ECO:0000259" key="5">
    <source>
        <dbReference type="Pfam" id="PF07992"/>
    </source>
</evidence>
<dbReference type="Gene3D" id="3.50.50.60">
    <property type="entry name" value="FAD/NAD(P)-binding domain"/>
    <property type="match status" value="2"/>
</dbReference>
<protein>
    <submittedName>
        <fullName evidence="6">FAD-dependent oxidoreductase</fullName>
    </submittedName>
</protein>
<evidence type="ECO:0000313" key="7">
    <source>
        <dbReference type="Proteomes" id="UP001207408"/>
    </source>
</evidence>
<proteinExistence type="inferred from homology"/>
<gene>
    <name evidence="6" type="ORF">OM074_17840</name>
</gene>
<dbReference type="RefSeq" id="WP_301201910.1">
    <property type="nucleotide sequence ID" value="NZ_JAPDPI010000048.1"/>
</dbReference>
<sequence length="390" mass="43611">MILKDYIIIGGGISGLSAIKAIREEDKDCSVLWITDEDRLPYKRTQINKNIASGFEKDAFALIDHDWLVNNHIELLYDHVQGILTDSSEVSFAHRGHLKYKKLIVAIGNKPKGLGDCIVPEENKFDVYTARHVENIVRSGKKAQRYLVVGAGVEGVETASQLKKMGKDVVLVDRNKQVLKRYLNKKYSDFVIKSTKESGIELLLGVKEINFEEVGEGRYALVTEVGKMEFDVVIAATGYEPNISIAKEAGIACNRGILVNECLQTSSPDIYAAGDVAEHPDGIITGLWHAAEKQGYVAGKNAMGRNEVLTLKPFRMKTEVFGEFYFAVKPKGCEDRVVTEVKGPIERDIYIKDGKVCALLMKNDGDRAKIYQQALMEQWDLDKFHQEIPL</sequence>
<keyword evidence="7" id="KW-1185">Reference proteome</keyword>
<evidence type="ECO:0000256" key="3">
    <source>
        <dbReference type="ARBA" id="ARBA00022630"/>
    </source>
</evidence>
<evidence type="ECO:0000256" key="2">
    <source>
        <dbReference type="ARBA" id="ARBA00006442"/>
    </source>
</evidence>
<reference evidence="6" key="1">
    <citation type="submission" date="2022-10" db="EMBL/GenBank/DDBJ databases">
        <authorList>
            <person name="Yu W.X."/>
        </authorList>
    </citation>
    <scope>NUCLEOTIDE SEQUENCE</scope>
    <source>
        <strain evidence="6">D04</strain>
    </source>
</reference>
<dbReference type="Pfam" id="PF07992">
    <property type="entry name" value="Pyr_redox_2"/>
    <property type="match status" value="1"/>
</dbReference>
<keyword evidence="3" id="KW-0285">Flavoprotein</keyword>
<dbReference type="PRINTS" id="PR00368">
    <property type="entry name" value="FADPNR"/>
</dbReference>
<dbReference type="Proteomes" id="UP001207408">
    <property type="component" value="Unassembled WGS sequence"/>
</dbReference>
<dbReference type="SUPFAM" id="SSF51905">
    <property type="entry name" value="FAD/NAD(P)-binding domain"/>
    <property type="match status" value="1"/>
</dbReference>
<dbReference type="AlphaFoldDB" id="A0AAE3MI37"/>
<dbReference type="InterPro" id="IPR050260">
    <property type="entry name" value="FAD-bd_OxRdtase"/>
</dbReference>
<feature type="domain" description="FAD/NAD(P)-binding" evidence="5">
    <location>
        <begin position="4"/>
        <end position="295"/>
    </location>
</feature>
<evidence type="ECO:0000313" key="6">
    <source>
        <dbReference type="EMBL" id="MCW3807497.1"/>
    </source>
</evidence>
<dbReference type="PRINTS" id="PR00411">
    <property type="entry name" value="PNDRDTASEI"/>
</dbReference>
<dbReference type="EMBL" id="JAPDPI010000048">
    <property type="protein sequence ID" value="MCW3807497.1"/>
    <property type="molecule type" value="Genomic_DNA"/>
</dbReference>
<comment type="cofactor">
    <cofactor evidence="1">
        <name>FAD</name>
        <dbReference type="ChEBI" id="CHEBI:57692"/>
    </cofactor>
</comment>
<comment type="similarity">
    <text evidence="2">Belongs to the FAD-dependent oxidoreductase family.</text>
</comment>
<keyword evidence="4" id="KW-0274">FAD</keyword>
<dbReference type="InterPro" id="IPR023753">
    <property type="entry name" value="FAD/NAD-binding_dom"/>
</dbReference>
<name>A0AAE3MI37_9BACT</name>
<comment type="caution">
    <text evidence="6">The sequence shown here is derived from an EMBL/GenBank/DDBJ whole genome shotgun (WGS) entry which is preliminary data.</text>
</comment>
<dbReference type="InterPro" id="IPR036188">
    <property type="entry name" value="FAD/NAD-bd_sf"/>
</dbReference>
<organism evidence="6 7">
    <name type="scientific">Plebeiibacterium marinum</name>
    <dbReference type="NCBI Taxonomy" id="2992111"/>
    <lineage>
        <taxon>Bacteria</taxon>
        <taxon>Pseudomonadati</taxon>
        <taxon>Bacteroidota</taxon>
        <taxon>Bacteroidia</taxon>
        <taxon>Marinilabiliales</taxon>
        <taxon>Marinilabiliaceae</taxon>
        <taxon>Plebeiibacterium</taxon>
    </lineage>
</organism>
<evidence type="ECO:0000256" key="4">
    <source>
        <dbReference type="ARBA" id="ARBA00022827"/>
    </source>
</evidence>
<dbReference type="GO" id="GO:0016491">
    <property type="term" value="F:oxidoreductase activity"/>
    <property type="evidence" value="ECO:0007669"/>
    <property type="project" value="InterPro"/>
</dbReference>
<dbReference type="PANTHER" id="PTHR43429:SF3">
    <property type="entry name" value="NITRITE REDUCTASE [NAD(P)H]"/>
    <property type="match status" value="1"/>
</dbReference>
<dbReference type="PANTHER" id="PTHR43429">
    <property type="entry name" value="PYRIDINE NUCLEOTIDE-DISULFIDE OXIDOREDUCTASE DOMAIN-CONTAINING"/>
    <property type="match status" value="1"/>
</dbReference>
<evidence type="ECO:0000256" key="1">
    <source>
        <dbReference type="ARBA" id="ARBA00001974"/>
    </source>
</evidence>
<accession>A0AAE3MI37</accession>